<dbReference type="PANTHER" id="PTHR47926:SF347">
    <property type="entry name" value="PENTATRICOPEPTIDE REPEAT-CONTAINING PROTEIN"/>
    <property type="match status" value="1"/>
</dbReference>
<organism evidence="1 2">
    <name type="scientific">Colocasia esculenta</name>
    <name type="common">Wild taro</name>
    <name type="synonym">Arum esculentum</name>
    <dbReference type="NCBI Taxonomy" id="4460"/>
    <lineage>
        <taxon>Eukaryota</taxon>
        <taxon>Viridiplantae</taxon>
        <taxon>Streptophyta</taxon>
        <taxon>Embryophyta</taxon>
        <taxon>Tracheophyta</taxon>
        <taxon>Spermatophyta</taxon>
        <taxon>Magnoliopsida</taxon>
        <taxon>Liliopsida</taxon>
        <taxon>Araceae</taxon>
        <taxon>Aroideae</taxon>
        <taxon>Colocasieae</taxon>
        <taxon>Colocasia</taxon>
    </lineage>
</organism>
<dbReference type="Proteomes" id="UP000652761">
    <property type="component" value="Unassembled WGS sequence"/>
</dbReference>
<proteinExistence type="predicted"/>
<dbReference type="Gene3D" id="1.25.40.10">
    <property type="entry name" value="Tetratricopeptide repeat domain"/>
    <property type="match status" value="1"/>
</dbReference>
<evidence type="ECO:0000313" key="2">
    <source>
        <dbReference type="Proteomes" id="UP000652761"/>
    </source>
</evidence>
<protein>
    <recommendedName>
        <fullName evidence="3">Pentatricopeptide repeat-containing protein</fullName>
    </recommendedName>
</protein>
<dbReference type="InterPro" id="IPR046960">
    <property type="entry name" value="PPR_At4g14850-like_plant"/>
</dbReference>
<dbReference type="PANTHER" id="PTHR47926">
    <property type="entry name" value="PENTATRICOPEPTIDE REPEAT-CONTAINING PROTEIN"/>
    <property type="match status" value="1"/>
</dbReference>
<dbReference type="AlphaFoldDB" id="A0A843USJ3"/>
<dbReference type="GO" id="GO:0003723">
    <property type="term" value="F:RNA binding"/>
    <property type="evidence" value="ECO:0007669"/>
    <property type="project" value="InterPro"/>
</dbReference>
<name>A0A843USJ3_COLES</name>
<comment type="caution">
    <text evidence="1">The sequence shown here is derived from an EMBL/GenBank/DDBJ whole genome shotgun (WGS) entry which is preliminary data.</text>
</comment>
<dbReference type="EMBL" id="NMUH01000895">
    <property type="protein sequence ID" value="MQL86361.1"/>
    <property type="molecule type" value="Genomic_DNA"/>
</dbReference>
<sequence>MVFAPAAANAATVGTSSSSLLRSLLQNPSAIRSKLGAQQLHAQLLKAPRTPSSALDHHAVVLSVYANLGLARDAALAFAYLPYRSTLCWKAIIRCSTAHGLFVQSVSLFLRMRREANSAAGQQHVLPSVLKACTMLGNLRLGESIHGYAVRLGLGLDLYVGNALMNMYCKLHESEGKLFDGMPHRDSLRREEMVMRRMDFTERL</sequence>
<reference evidence="1" key="1">
    <citation type="submission" date="2017-07" db="EMBL/GenBank/DDBJ databases">
        <title>Taro Niue Genome Assembly and Annotation.</title>
        <authorList>
            <person name="Atibalentja N."/>
            <person name="Keating K."/>
            <person name="Fields C.J."/>
        </authorList>
    </citation>
    <scope>NUCLEOTIDE SEQUENCE</scope>
    <source>
        <strain evidence="1">Niue_2</strain>
        <tissue evidence="1">Leaf</tissue>
    </source>
</reference>
<gene>
    <name evidence="1" type="ORF">Taro_018894</name>
</gene>
<evidence type="ECO:0000313" key="1">
    <source>
        <dbReference type="EMBL" id="MQL86361.1"/>
    </source>
</evidence>
<accession>A0A843USJ3</accession>
<evidence type="ECO:0008006" key="3">
    <source>
        <dbReference type="Google" id="ProtNLM"/>
    </source>
</evidence>
<dbReference type="InterPro" id="IPR011990">
    <property type="entry name" value="TPR-like_helical_dom_sf"/>
</dbReference>
<dbReference type="GO" id="GO:0009451">
    <property type="term" value="P:RNA modification"/>
    <property type="evidence" value="ECO:0007669"/>
    <property type="project" value="InterPro"/>
</dbReference>
<keyword evidence="2" id="KW-1185">Reference proteome</keyword>
<dbReference type="OrthoDB" id="185373at2759"/>